<reference evidence="2 3" key="1">
    <citation type="journal article" date="2012" name="BMC Genomics">
        <title>Comparative genomics of the white-rot fungi, Phanerochaete carnosa and P. chrysosporium, to elucidate the genetic basis of the distinct wood types they colonize.</title>
        <authorList>
            <person name="Suzuki H."/>
            <person name="MacDonald J."/>
            <person name="Syed K."/>
            <person name="Salamov A."/>
            <person name="Hori C."/>
            <person name="Aerts A."/>
            <person name="Henrissat B."/>
            <person name="Wiebenga A."/>
            <person name="vanKuyk P.A."/>
            <person name="Barry K."/>
            <person name="Lindquist E."/>
            <person name="LaButti K."/>
            <person name="Lapidus A."/>
            <person name="Lucas S."/>
            <person name="Coutinho P."/>
            <person name="Gong Y."/>
            <person name="Samejima M."/>
            <person name="Mahadevan R."/>
            <person name="Abou-Zaid M."/>
            <person name="de Vries R.P."/>
            <person name="Igarashi K."/>
            <person name="Yadav J.S."/>
            <person name="Grigoriev I.V."/>
            <person name="Master E.R."/>
        </authorList>
    </citation>
    <scope>NUCLEOTIDE SEQUENCE [LARGE SCALE GENOMIC DNA]</scope>
    <source>
        <strain evidence="2 3">HHB-10118-sp</strain>
    </source>
</reference>
<sequence>GYLPYYLLHEMHPVLFFGLAKATFLIDGFHHNMFFTRVMWAVAYMLGRYNFFIFFMLQCK</sequence>
<dbReference type="KEGG" id="pco:PHACADRAFT_96794"/>
<dbReference type="EMBL" id="JH930473">
    <property type="protein sequence ID" value="EKM54363.1"/>
    <property type="molecule type" value="Genomic_DNA"/>
</dbReference>
<evidence type="ECO:0000256" key="1">
    <source>
        <dbReference type="SAM" id="Phobius"/>
    </source>
</evidence>
<dbReference type="AlphaFoldDB" id="K5VSB3"/>
<dbReference type="GeneID" id="18920948"/>
<organism evidence="2 3">
    <name type="scientific">Phanerochaete carnosa (strain HHB-10118-sp)</name>
    <name type="common">White-rot fungus</name>
    <name type="synonym">Peniophora carnosa</name>
    <dbReference type="NCBI Taxonomy" id="650164"/>
    <lineage>
        <taxon>Eukaryota</taxon>
        <taxon>Fungi</taxon>
        <taxon>Dikarya</taxon>
        <taxon>Basidiomycota</taxon>
        <taxon>Agaricomycotina</taxon>
        <taxon>Agaricomycetes</taxon>
        <taxon>Polyporales</taxon>
        <taxon>Phanerochaetaceae</taxon>
        <taxon>Phanerochaete</taxon>
    </lineage>
</organism>
<evidence type="ECO:0000313" key="2">
    <source>
        <dbReference type="EMBL" id="EKM54363.1"/>
    </source>
</evidence>
<accession>K5VSB3</accession>
<feature type="non-terminal residue" evidence="2">
    <location>
        <position position="1"/>
    </location>
</feature>
<keyword evidence="1" id="KW-1133">Transmembrane helix</keyword>
<name>K5VSB3_PHACS</name>
<proteinExistence type="predicted"/>
<protein>
    <submittedName>
        <fullName evidence="2">Uncharacterized protein</fullName>
    </submittedName>
</protein>
<dbReference type="RefSeq" id="XP_007397059.1">
    <property type="nucleotide sequence ID" value="XM_007396997.1"/>
</dbReference>
<dbReference type="InParanoid" id="K5VSB3"/>
<gene>
    <name evidence="2" type="ORF">PHACADRAFT_96794</name>
</gene>
<keyword evidence="1" id="KW-0812">Transmembrane</keyword>
<feature type="transmembrane region" description="Helical" evidence="1">
    <location>
        <begin position="38"/>
        <end position="57"/>
    </location>
</feature>
<keyword evidence="3" id="KW-1185">Reference proteome</keyword>
<keyword evidence="1" id="KW-0472">Membrane</keyword>
<dbReference type="HOGENOM" id="CLU_2948203_0_0_1"/>
<evidence type="ECO:0000313" key="3">
    <source>
        <dbReference type="Proteomes" id="UP000008370"/>
    </source>
</evidence>
<dbReference type="Proteomes" id="UP000008370">
    <property type="component" value="Unassembled WGS sequence"/>
</dbReference>